<keyword evidence="1" id="KW-0547">Nucleotide-binding</keyword>
<dbReference type="AlphaFoldDB" id="A0A752RN55"/>
<reference evidence="1" key="1">
    <citation type="journal article" date="2018" name="Genome Biol.">
        <title>SKESA: strategic k-mer extension for scrupulous assemblies.</title>
        <authorList>
            <person name="Souvorov A."/>
            <person name="Agarwala R."/>
            <person name="Lipman D.J."/>
        </authorList>
    </citation>
    <scope>NUCLEOTIDE SEQUENCE</scope>
    <source>
        <strain evidence="1">12-0584</strain>
    </source>
</reference>
<reference evidence="1" key="2">
    <citation type="submission" date="2018-07" db="EMBL/GenBank/DDBJ databases">
        <authorList>
            <consortium name="NCBI Pathogen Detection Project"/>
        </authorList>
    </citation>
    <scope>NUCLEOTIDE SEQUENCE</scope>
    <source>
        <strain evidence="1">12-0584</strain>
    </source>
</reference>
<dbReference type="EMBL" id="DAAWFV010000001">
    <property type="protein sequence ID" value="HAF7721860.1"/>
    <property type="molecule type" value="Genomic_DNA"/>
</dbReference>
<dbReference type="SUPFAM" id="SSF55874">
    <property type="entry name" value="ATPase domain of HSP90 chaperone/DNA topoisomerase II/histidine kinase"/>
    <property type="match status" value="1"/>
</dbReference>
<comment type="caution">
    <text evidence="1">The sequence shown here is derived from an EMBL/GenBank/DDBJ whole genome shotgun (WGS) entry which is preliminary data.</text>
</comment>
<keyword evidence="1" id="KW-0067">ATP-binding</keyword>
<accession>A0A752RN55</accession>
<gene>
    <name evidence="1" type="ORF">G9332_000002</name>
</gene>
<dbReference type="Gene3D" id="3.30.565.10">
    <property type="entry name" value="Histidine kinase-like ATPase, C-terminal domain"/>
    <property type="match status" value="1"/>
</dbReference>
<organism evidence="1">
    <name type="scientific">Salmonella enterica subsp. enterica serovar Carrau</name>
    <dbReference type="NCBI Taxonomy" id="1160739"/>
    <lineage>
        <taxon>Bacteria</taxon>
        <taxon>Pseudomonadati</taxon>
        <taxon>Pseudomonadota</taxon>
        <taxon>Gammaproteobacteria</taxon>
        <taxon>Enterobacterales</taxon>
        <taxon>Enterobacteriaceae</taxon>
        <taxon>Salmonella</taxon>
    </lineage>
</organism>
<evidence type="ECO:0000313" key="1">
    <source>
        <dbReference type="EMBL" id="HAF7721860.1"/>
    </source>
</evidence>
<name>A0A752RN55_SALET</name>
<dbReference type="GO" id="GO:0005524">
    <property type="term" value="F:ATP binding"/>
    <property type="evidence" value="ECO:0007669"/>
    <property type="project" value="UniProtKB-KW"/>
</dbReference>
<dbReference type="InterPro" id="IPR036890">
    <property type="entry name" value="HATPase_C_sf"/>
</dbReference>
<protein>
    <submittedName>
        <fullName evidence="1">ATP-binding protein</fullName>
    </submittedName>
</protein>
<dbReference type="Pfam" id="PF13589">
    <property type="entry name" value="HATPase_c_3"/>
    <property type="match status" value="1"/>
</dbReference>
<sequence>MTKTIDASPTKEFFIDMLTRDIALDRSLLDLIDNSVDAARENNIENAWIKIYFKDGNFVIHDNCGGMDIYSAQNYAFRFGRPKNNPATPNSVGQFGVGMKRTLFKLGKKFKVYSKKKGEAFSIDIDVDKWKVDDKDWTFNIEFNDAIEVNNGETKIIVSDIYPDISEQLSLQTFINSLSQEISSAHFMSINSGLNVYINDEKVSNYHLTLLHSDELGVYSKEFNIDNVSVKITAGISERKLEAGGWYIVCNGRLVESANQNRITGWQLDGIPKYHPDYAFFRGVVEFNCEDSSKLPWTTTKTGVDRDNSIYRVALNYMKIAMRPIISFLRERAKEDMQFKNGLLDSKPLNESIGHATHVQLNVIEASDVFERPPAAERKDMPEVATIQYTVLASDIEKAKLSLNVSTNKEVGEETFNYYMSYECKNG</sequence>
<proteinExistence type="predicted"/>